<organism evidence="1 2">
    <name type="scientific">Mycobacterium timonense</name>
    <dbReference type="NCBI Taxonomy" id="701043"/>
    <lineage>
        <taxon>Bacteria</taxon>
        <taxon>Bacillati</taxon>
        <taxon>Actinomycetota</taxon>
        <taxon>Actinomycetes</taxon>
        <taxon>Mycobacteriales</taxon>
        <taxon>Mycobacteriaceae</taxon>
        <taxon>Mycobacterium</taxon>
        <taxon>Mycobacterium avium complex (MAC)</taxon>
    </lineage>
</organism>
<proteinExistence type="predicted"/>
<dbReference type="Proteomes" id="UP000192847">
    <property type="component" value="Unassembled WGS sequence"/>
</dbReference>
<protein>
    <recommendedName>
        <fullName evidence="3">CPXCG motif-containing cysteine-rich protein</fullName>
    </recommendedName>
</protein>
<name>A0ABX3TSJ8_9MYCO</name>
<reference evidence="1 2" key="1">
    <citation type="submission" date="2017-02" db="EMBL/GenBank/DDBJ databases">
        <title>The new phylogeny of genus Mycobacterium.</title>
        <authorList>
            <person name="Tortoli E."/>
            <person name="Trovato A."/>
            <person name="Cirillo D.M."/>
        </authorList>
    </citation>
    <scope>NUCLEOTIDE SEQUENCE [LARGE SCALE GENOMIC DNA]</scope>
    <source>
        <strain evidence="1 2">CCUG 56329</strain>
    </source>
</reference>
<evidence type="ECO:0000313" key="1">
    <source>
        <dbReference type="EMBL" id="ORB81739.1"/>
    </source>
</evidence>
<sequence length="64" mass="6750">MRVNADGSRTMTVQRCCNGCGFEIGDVTESEIDAAIAGAPLADVRDECPWCAPFLNDDIKAAAS</sequence>
<keyword evidence="2" id="KW-1185">Reference proteome</keyword>
<evidence type="ECO:0008006" key="3">
    <source>
        <dbReference type="Google" id="ProtNLM"/>
    </source>
</evidence>
<dbReference type="EMBL" id="MVIL01000003">
    <property type="protein sequence ID" value="ORB81739.1"/>
    <property type="molecule type" value="Genomic_DNA"/>
</dbReference>
<comment type="caution">
    <text evidence="1">The sequence shown here is derived from an EMBL/GenBank/DDBJ whole genome shotgun (WGS) entry which is preliminary data.</text>
</comment>
<evidence type="ECO:0000313" key="2">
    <source>
        <dbReference type="Proteomes" id="UP000192847"/>
    </source>
</evidence>
<accession>A0ABX3TSJ8</accession>
<gene>
    <name evidence="1" type="ORF">BST46_01700</name>
</gene>